<sequence>MGTRATPKDGKVLLTWGPPANGGCVSAYVVNVYDPFYRGTTPAQSTSTSGRSAAVEGLANGRPYVFAVQAYNSGYRAGGTAEVTATPSDRCDASAAPGEPTNVRVQTGDGWARLCWDGVKNDACVDEYRLSAKLLSGPDFRTSNDGKISKGGCANITGLQTDAKYSFTVLPYSTGRGAGAPASVSAVVGAAAAAQNGWTCKSVNGCAPNRGGRCNSGGCEGVARRGECGVPAMVDVDWVNKQVTQWCAEACSCQLGQAQGGSLMGVARPLGGLGGFGGFGGGAGGAGGSGFGALGGLGGLGALGGGGSSGGGRNSAGGGDDEDVPESATPSSLPWASLIAAAAAAGGAGASGGNPGGAGGAGLVPFPPVNGGAVSTGRGPLPPLNLPFSSGGPGPLPGPLPGSGGAANPVPGAVAGALLSDWSQTRAGQFVTNMAADYVNSGVIGEAAGKVASQVVSNQVNTMLQSVWNNAAANANAANGRPGAGGRRRLRQAAAAA</sequence>
<gene>
    <name evidence="3" type="ORF">GPECTOR_124g497</name>
</gene>
<evidence type="ECO:0000313" key="3">
    <source>
        <dbReference type="EMBL" id="KXZ42697.1"/>
    </source>
</evidence>
<comment type="caution">
    <text evidence="3">The sequence shown here is derived from an EMBL/GenBank/DDBJ whole genome shotgun (WGS) entry which is preliminary data.</text>
</comment>
<feature type="region of interest" description="Disordered" evidence="1">
    <location>
        <begin position="374"/>
        <end position="407"/>
    </location>
</feature>
<evidence type="ECO:0000313" key="4">
    <source>
        <dbReference type="Proteomes" id="UP000075714"/>
    </source>
</evidence>
<name>A0A150FYP0_GONPE</name>
<reference evidence="4" key="1">
    <citation type="journal article" date="2016" name="Nat. Commun.">
        <title>The Gonium pectorale genome demonstrates co-option of cell cycle regulation during the evolution of multicellularity.</title>
        <authorList>
            <person name="Hanschen E.R."/>
            <person name="Marriage T.N."/>
            <person name="Ferris P.J."/>
            <person name="Hamaji T."/>
            <person name="Toyoda A."/>
            <person name="Fujiyama A."/>
            <person name="Neme R."/>
            <person name="Noguchi H."/>
            <person name="Minakuchi Y."/>
            <person name="Suzuki M."/>
            <person name="Kawai-Toyooka H."/>
            <person name="Smith D.R."/>
            <person name="Sparks H."/>
            <person name="Anderson J."/>
            <person name="Bakaric R."/>
            <person name="Luria V."/>
            <person name="Karger A."/>
            <person name="Kirschner M.W."/>
            <person name="Durand P.M."/>
            <person name="Michod R.E."/>
            <person name="Nozaki H."/>
            <person name="Olson B.J."/>
        </authorList>
    </citation>
    <scope>NUCLEOTIDE SEQUENCE [LARGE SCALE GENOMIC DNA]</scope>
    <source>
        <strain evidence="4">NIES-2863</strain>
    </source>
</reference>
<feature type="compositionally biased region" description="Gly residues" evidence="1">
    <location>
        <begin position="308"/>
        <end position="318"/>
    </location>
</feature>
<organism evidence="3 4">
    <name type="scientific">Gonium pectorale</name>
    <name type="common">Green alga</name>
    <dbReference type="NCBI Taxonomy" id="33097"/>
    <lineage>
        <taxon>Eukaryota</taxon>
        <taxon>Viridiplantae</taxon>
        <taxon>Chlorophyta</taxon>
        <taxon>core chlorophytes</taxon>
        <taxon>Chlorophyceae</taxon>
        <taxon>CS clade</taxon>
        <taxon>Chlamydomonadales</taxon>
        <taxon>Volvocaceae</taxon>
        <taxon>Gonium</taxon>
    </lineage>
</organism>
<dbReference type="AlphaFoldDB" id="A0A150FYP0"/>
<dbReference type="PROSITE" id="PS50853">
    <property type="entry name" value="FN3"/>
    <property type="match status" value="2"/>
</dbReference>
<dbReference type="InterPro" id="IPR036116">
    <property type="entry name" value="FN3_sf"/>
</dbReference>
<dbReference type="EMBL" id="LSYV01000124">
    <property type="protein sequence ID" value="KXZ42697.1"/>
    <property type="molecule type" value="Genomic_DNA"/>
</dbReference>
<dbReference type="Gene3D" id="2.60.40.10">
    <property type="entry name" value="Immunoglobulins"/>
    <property type="match status" value="2"/>
</dbReference>
<dbReference type="SMART" id="SM00060">
    <property type="entry name" value="FN3"/>
    <property type="match status" value="2"/>
</dbReference>
<dbReference type="InterPro" id="IPR003961">
    <property type="entry name" value="FN3_dom"/>
</dbReference>
<keyword evidence="4" id="KW-1185">Reference proteome</keyword>
<dbReference type="InterPro" id="IPR013783">
    <property type="entry name" value="Ig-like_fold"/>
</dbReference>
<feature type="region of interest" description="Disordered" evidence="1">
    <location>
        <begin position="308"/>
        <end position="331"/>
    </location>
</feature>
<feature type="domain" description="Fibronectin type-III" evidence="2">
    <location>
        <begin position="96"/>
        <end position="193"/>
    </location>
</feature>
<evidence type="ECO:0000259" key="2">
    <source>
        <dbReference type="PROSITE" id="PS50853"/>
    </source>
</evidence>
<accession>A0A150FYP0</accession>
<dbReference type="Pfam" id="PF00041">
    <property type="entry name" value="fn3"/>
    <property type="match status" value="1"/>
</dbReference>
<proteinExistence type="predicted"/>
<protein>
    <recommendedName>
        <fullName evidence="2">Fibronectin type-III domain-containing protein</fullName>
    </recommendedName>
</protein>
<evidence type="ECO:0000256" key="1">
    <source>
        <dbReference type="SAM" id="MobiDB-lite"/>
    </source>
</evidence>
<feature type="domain" description="Fibronectin type-III" evidence="2">
    <location>
        <begin position="1"/>
        <end position="89"/>
    </location>
</feature>
<dbReference type="Proteomes" id="UP000075714">
    <property type="component" value="Unassembled WGS sequence"/>
</dbReference>
<feature type="region of interest" description="Disordered" evidence="1">
    <location>
        <begin position="476"/>
        <end position="497"/>
    </location>
</feature>
<dbReference type="CDD" id="cd00063">
    <property type="entry name" value="FN3"/>
    <property type="match status" value="2"/>
</dbReference>
<dbReference type="OrthoDB" id="546985at2759"/>
<dbReference type="STRING" id="33097.A0A150FYP0"/>
<dbReference type="SUPFAM" id="SSF49265">
    <property type="entry name" value="Fibronectin type III"/>
    <property type="match status" value="1"/>
</dbReference>